<dbReference type="EMBL" id="QFPO01000020">
    <property type="protein sequence ID" value="PZQ10417.1"/>
    <property type="molecule type" value="Genomic_DNA"/>
</dbReference>
<evidence type="ECO:0000313" key="2">
    <source>
        <dbReference type="Proteomes" id="UP000249046"/>
    </source>
</evidence>
<proteinExistence type="predicted"/>
<accession>A0A2W5LSV2</accession>
<sequence>MPPVLDLRRWRFVPLALLLLGLAACFGGARNEELVRSEDVPTEFDVVLLAEKDDQFDFTGVPLTAEALRDAMRYRKDESLPLRSVLLKRGEKQKVTDTHILSLMRVAQELGFRAWVQQKGEIGEIRAQARPQ</sequence>
<dbReference type="AlphaFoldDB" id="A0A2W5LSV2"/>
<gene>
    <name evidence="1" type="ORF">DI564_15590</name>
</gene>
<evidence type="ECO:0008006" key="3">
    <source>
        <dbReference type="Google" id="ProtNLM"/>
    </source>
</evidence>
<reference evidence="1 2" key="1">
    <citation type="submission" date="2017-08" db="EMBL/GenBank/DDBJ databases">
        <title>Infants hospitalized years apart are colonized by the same room-sourced microbial strains.</title>
        <authorList>
            <person name="Brooks B."/>
            <person name="Olm M.R."/>
            <person name="Firek B.A."/>
            <person name="Baker R."/>
            <person name="Thomas B.C."/>
            <person name="Morowitz M.J."/>
            <person name="Banfield J.F."/>
        </authorList>
    </citation>
    <scope>NUCLEOTIDE SEQUENCE [LARGE SCALE GENOMIC DNA]</scope>
    <source>
        <strain evidence="1">S2_005_003_R2_42</strain>
    </source>
</reference>
<organism evidence="1 2">
    <name type="scientific">Rhodanobacter denitrificans</name>
    <dbReference type="NCBI Taxonomy" id="666685"/>
    <lineage>
        <taxon>Bacteria</taxon>
        <taxon>Pseudomonadati</taxon>
        <taxon>Pseudomonadota</taxon>
        <taxon>Gammaproteobacteria</taxon>
        <taxon>Lysobacterales</taxon>
        <taxon>Rhodanobacteraceae</taxon>
        <taxon>Rhodanobacter</taxon>
    </lineage>
</organism>
<evidence type="ECO:0000313" key="1">
    <source>
        <dbReference type="EMBL" id="PZQ10417.1"/>
    </source>
</evidence>
<name>A0A2W5LSV2_9GAMM</name>
<protein>
    <recommendedName>
        <fullName evidence="3">Biopolymer transporter ExbD</fullName>
    </recommendedName>
</protein>
<comment type="caution">
    <text evidence="1">The sequence shown here is derived from an EMBL/GenBank/DDBJ whole genome shotgun (WGS) entry which is preliminary data.</text>
</comment>
<dbReference type="Proteomes" id="UP000249046">
    <property type="component" value="Unassembled WGS sequence"/>
</dbReference>